<protein>
    <submittedName>
        <fullName evidence="2">Uncharacterized protein</fullName>
    </submittedName>
</protein>
<dbReference type="STRING" id="2010991.A0A3M2RB62"/>
<comment type="caution">
    <text evidence="2">The sequence shown here is derived from an EMBL/GenBank/DDBJ whole genome shotgun (WGS) entry which is preliminary data.</text>
</comment>
<evidence type="ECO:0000256" key="1">
    <source>
        <dbReference type="SAM" id="MobiDB-lite"/>
    </source>
</evidence>
<keyword evidence="3" id="KW-1185">Reference proteome</keyword>
<dbReference type="OrthoDB" id="3549294at2759"/>
<accession>A0A3M2RB62</accession>
<organism evidence="2 3">
    <name type="scientific">Fusarium kuroshium</name>
    <dbReference type="NCBI Taxonomy" id="2010991"/>
    <lineage>
        <taxon>Eukaryota</taxon>
        <taxon>Fungi</taxon>
        <taxon>Dikarya</taxon>
        <taxon>Ascomycota</taxon>
        <taxon>Pezizomycotina</taxon>
        <taxon>Sordariomycetes</taxon>
        <taxon>Hypocreomycetidae</taxon>
        <taxon>Hypocreales</taxon>
        <taxon>Nectriaceae</taxon>
        <taxon>Fusarium</taxon>
        <taxon>Fusarium solani species complex</taxon>
    </lineage>
</organism>
<dbReference type="Proteomes" id="UP000277212">
    <property type="component" value="Unassembled WGS sequence"/>
</dbReference>
<feature type="region of interest" description="Disordered" evidence="1">
    <location>
        <begin position="108"/>
        <end position="131"/>
    </location>
</feature>
<proteinExistence type="predicted"/>
<feature type="compositionally biased region" description="Low complexity" evidence="1">
    <location>
        <begin position="108"/>
        <end position="119"/>
    </location>
</feature>
<sequence length="527" mass="59112">MALAPIVVIVTARNLEIDNSSRNAASAKWKSSWAATNDLDHLPPFEHEATFRVSWDKPTPVILTSDSRRTTTTLPDIFGTESSHIPVLLLAWAYILSARWAELIPSSHLSQHPSQPTHQLNGNGLMTSPRNRNPITVHVGEVDEDAARWWNMLLSGEGCWEATMRNSRGNILYSPWSTRLVSEQPFLISAKIKAIGSASSHSSLATSNTAHRYLSEYCHFHSINDQKQAALAAALLIPVAKFDYRPIELAMLNFPYIFFEPDVTSNICGMWLPGSFALLNSVQDPHILLKTLMERDPGLGGLWVGAFITGAYSQCLQDGRAAWWKIDLNAAAWTETYMSFMQTPVHAAPRARRISRADECRLLYLCRCLDHYSIPPLFPFAPFGSTALADTNLDVREHALCGRSHSLGYTGFTWLCQDGEMLEQGKRDMPLTTLRPKCGEVVDCGDVDHDDFDLEDENSEMVTRNIFAWLCEQDGFPIAERAIREHEWIDNLEDDDDSLIEGEARSTVGERLGGWRLKTSTQRSYSL</sequence>
<feature type="compositionally biased region" description="Polar residues" evidence="1">
    <location>
        <begin position="120"/>
        <end position="131"/>
    </location>
</feature>
<evidence type="ECO:0000313" key="3">
    <source>
        <dbReference type="Proteomes" id="UP000277212"/>
    </source>
</evidence>
<dbReference type="EMBL" id="NKUJ01000561">
    <property type="protein sequence ID" value="RMJ02419.1"/>
    <property type="molecule type" value="Genomic_DNA"/>
</dbReference>
<dbReference type="AlphaFoldDB" id="A0A3M2RB62"/>
<name>A0A3M2RB62_9HYPO</name>
<gene>
    <name evidence="2" type="ORF">CDV36_015312</name>
</gene>
<evidence type="ECO:0000313" key="2">
    <source>
        <dbReference type="EMBL" id="RMJ02419.1"/>
    </source>
</evidence>
<reference evidence="2 3" key="1">
    <citation type="submission" date="2017-06" db="EMBL/GenBank/DDBJ databases">
        <title>Comparative genomic analysis of Ambrosia Fusariam Clade fungi.</title>
        <authorList>
            <person name="Stajich J.E."/>
            <person name="Carrillo J."/>
            <person name="Kijimoto T."/>
            <person name="Eskalen A."/>
            <person name="O'Donnell K."/>
            <person name="Kasson M."/>
        </authorList>
    </citation>
    <scope>NUCLEOTIDE SEQUENCE [LARGE SCALE GENOMIC DNA]</scope>
    <source>
        <strain evidence="2">UCR3666</strain>
    </source>
</reference>